<dbReference type="SMART" id="SM00028">
    <property type="entry name" value="TPR"/>
    <property type="match status" value="5"/>
</dbReference>
<feature type="repeat" description="TPR" evidence="1">
    <location>
        <begin position="71"/>
        <end position="104"/>
    </location>
</feature>
<evidence type="ECO:0000256" key="1">
    <source>
        <dbReference type="PROSITE-ProRule" id="PRU00339"/>
    </source>
</evidence>
<dbReference type="InterPro" id="IPR019734">
    <property type="entry name" value="TPR_rpt"/>
</dbReference>
<dbReference type="InterPro" id="IPR052943">
    <property type="entry name" value="TMTC_O-mannosyl-trnsfr"/>
</dbReference>
<dbReference type="Gene3D" id="1.25.40.10">
    <property type="entry name" value="Tetratricopeptide repeat domain"/>
    <property type="match status" value="1"/>
</dbReference>
<dbReference type="EMBL" id="JAUOPU010000015">
    <property type="protein sequence ID" value="MDO6543754.1"/>
    <property type="molecule type" value="Genomic_DNA"/>
</dbReference>
<dbReference type="AlphaFoldDB" id="A0AAW7YAF2"/>
<dbReference type="InterPro" id="IPR011990">
    <property type="entry name" value="TPR-like_helical_dom_sf"/>
</dbReference>
<name>A0AAW7YAF2_9GAMM</name>
<feature type="signal peptide" evidence="2">
    <location>
        <begin position="1"/>
        <end position="20"/>
    </location>
</feature>
<feature type="repeat" description="TPR" evidence="1">
    <location>
        <begin position="141"/>
        <end position="174"/>
    </location>
</feature>
<keyword evidence="1" id="KW-0802">TPR repeat</keyword>
<evidence type="ECO:0000313" key="3">
    <source>
        <dbReference type="EMBL" id="MDO6543754.1"/>
    </source>
</evidence>
<accession>A0AAW7YAF2</accession>
<dbReference type="PANTHER" id="PTHR44809">
    <property type="match status" value="1"/>
</dbReference>
<keyword evidence="2" id="KW-0732">Signal</keyword>
<feature type="chain" id="PRO_5043409483" evidence="2">
    <location>
        <begin position="21"/>
        <end position="253"/>
    </location>
</feature>
<comment type="caution">
    <text evidence="3">The sequence shown here is derived from an EMBL/GenBank/DDBJ whole genome shotgun (WGS) entry which is preliminary data.</text>
</comment>
<organism evidence="3 4">
    <name type="scientific">Photobacterium sanguinicancri</name>
    <dbReference type="NCBI Taxonomy" id="875932"/>
    <lineage>
        <taxon>Bacteria</taxon>
        <taxon>Pseudomonadati</taxon>
        <taxon>Pseudomonadota</taxon>
        <taxon>Gammaproteobacteria</taxon>
        <taxon>Vibrionales</taxon>
        <taxon>Vibrionaceae</taxon>
        <taxon>Photobacterium</taxon>
    </lineage>
</organism>
<dbReference type="PANTHER" id="PTHR44809:SF1">
    <property type="entry name" value="PROTEIN O-MANNOSYL-TRANSFERASE TMTC1"/>
    <property type="match status" value="1"/>
</dbReference>
<dbReference type="RefSeq" id="WP_062690281.1">
    <property type="nucleotide sequence ID" value="NZ_AP024850.1"/>
</dbReference>
<dbReference type="PROSITE" id="PS50005">
    <property type="entry name" value="TPR"/>
    <property type="match status" value="3"/>
</dbReference>
<feature type="repeat" description="TPR" evidence="1">
    <location>
        <begin position="37"/>
        <end position="70"/>
    </location>
</feature>
<sequence>MARLTLALVLCVFLAGCVTVDPNQNSNGKAFDSIEASEARIALGLSYLEVGQWQRARKNLDQALAYAPKYYRAQNAMAYYYQKVDEGDKAEAMYKRALKDSPKNGDVRNNYGVFLCGQERYDEAIDAFERAIKQPYYYLTSASYENAGLCRLKQGENEEAVFYFERALAHDPQRARSLLQLAQLNIASNNYKDARVLLFTFNKRYGYKADSLSLLIQLEQQSGRLTQAEKYVDLLQEQFPDSQQYQNYLANED</sequence>
<dbReference type="InterPro" id="IPR013360">
    <property type="entry name" value="Pilus_4_PilW"/>
</dbReference>
<reference evidence="3" key="1">
    <citation type="submission" date="2023-07" db="EMBL/GenBank/DDBJ databases">
        <title>Genome content predicts the carbon catabolic preferences of heterotrophic bacteria.</title>
        <authorList>
            <person name="Gralka M."/>
        </authorList>
    </citation>
    <scope>NUCLEOTIDE SEQUENCE</scope>
    <source>
        <strain evidence="3">G2M05</strain>
    </source>
</reference>
<evidence type="ECO:0000313" key="4">
    <source>
        <dbReference type="Proteomes" id="UP001170624"/>
    </source>
</evidence>
<dbReference type="SUPFAM" id="SSF48452">
    <property type="entry name" value="TPR-like"/>
    <property type="match status" value="1"/>
</dbReference>
<evidence type="ECO:0000256" key="2">
    <source>
        <dbReference type="SAM" id="SignalP"/>
    </source>
</evidence>
<dbReference type="NCBIfam" id="TIGR02521">
    <property type="entry name" value="type_IV_pilW"/>
    <property type="match status" value="1"/>
</dbReference>
<dbReference type="PROSITE" id="PS51257">
    <property type="entry name" value="PROKAR_LIPOPROTEIN"/>
    <property type="match status" value="1"/>
</dbReference>
<proteinExistence type="predicted"/>
<gene>
    <name evidence="3" type="primary">pilW</name>
    <name evidence="3" type="ORF">Q4568_14505</name>
</gene>
<dbReference type="Pfam" id="PF13432">
    <property type="entry name" value="TPR_16"/>
    <property type="match status" value="1"/>
</dbReference>
<dbReference type="Proteomes" id="UP001170624">
    <property type="component" value="Unassembled WGS sequence"/>
</dbReference>
<protein>
    <submittedName>
        <fullName evidence="3">Type IV pilus biogenesis/stability protein PilW</fullName>
    </submittedName>
</protein>
<dbReference type="Pfam" id="PF13424">
    <property type="entry name" value="TPR_12"/>
    <property type="match status" value="1"/>
</dbReference>